<dbReference type="OrthoDB" id="9776971at2"/>
<keyword evidence="2 3" id="KW-0326">Glycosidase</keyword>
<evidence type="ECO:0000313" key="8">
    <source>
        <dbReference type="Proteomes" id="UP000256388"/>
    </source>
</evidence>
<evidence type="ECO:0000256" key="5">
    <source>
        <dbReference type="SAM" id="SignalP"/>
    </source>
</evidence>
<feature type="region of interest" description="Disordered" evidence="4">
    <location>
        <begin position="29"/>
        <end position="49"/>
    </location>
</feature>
<reference evidence="7 8" key="1">
    <citation type="submission" date="2018-08" db="EMBL/GenBank/DDBJ databases">
        <title>Genomic Encyclopedia of Type Strains, Phase IV (KMG-IV): sequencing the most valuable type-strain genomes for metagenomic binning, comparative biology and taxonomic classification.</title>
        <authorList>
            <person name="Goeker M."/>
        </authorList>
    </citation>
    <scope>NUCLEOTIDE SEQUENCE [LARGE SCALE GENOMIC DNA]</scope>
    <source>
        <strain evidence="7 8">DSM 23923</strain>
    </source>
</reference>
<keyword evidence="1 3" id="KW-0378">Hydrolase</keyword>
<feature type="compositionally biased region" description="Polar residues" evidence="4">
    <location>
        <begin position="29"/>
        <end position="46"/>
    </location>
</feature>
<feature type="chain" id="PRO_5030063609" evidence="5">
    <location>
        <begin position="26"/>
        <end position="488"/>
    </location>
</feature>
<keyword evidence="5" id="KW-0732">Signal</keyword>
<protein>
    <submittedName>
        <fullName evidence="7">Cellulase (Glycosyl hydrolase family 5)</fullName>
    </submittedName>
</protein>
<organism evidence="7 8">
    <name type="scientific">Pelolinea submarina</name>
    <dbReference type="NCBI Taxonomy" id="913107"/>
    <lineage>
        <taxon>Bacteria</taxon>
        <taxon>Bacillati</taxon>
        <taxon>Chloroflexota</taxon>
        <taxon>Anaerolineae</taxon>
        <taxon>Anaerolineales</taxon>
        <taxon>Anaerolineaceae</taxon>
        <taxon>Pelolinea</taxon>
    </lineage>
</organism>
<feature type="signal peptide" evidence="5">
    <location>
        <begin position="1"/>
        <end position="25"/>
    </location>
</feature>
<dbReference type="InterPro" id="IPR051923">
    <property type="entry name" value="Glycosyl_Hydrolase_39"/>
</dbReference>
<dbReference type="InterPro" id="IPR001547">
    <property type="entry name" value="Glyco_hydro_5"/>
</dbReference>
<dbReference type="PANTHER" id="PTHR12631:SF10">
    <property type="entry name" value="BETA-XYLOSIDASE-LIKE PROTEIN-RELATED"/>
    <property type="match status" value="1"/>
</dbReference>
<keyword evidence="8" id="KW-1185">Reference proteome</keyword>
<comment type="similarity">
    <text evidence="3">Belongs to the glycosyl hydrolase 5 (cellulase A) family.</text>
</comment>
<proteinExistence type="inferred from homology"/>
<feature type="domain" description="Glycoside hydrolase family 5" evidence="6">
    <location>
        <begin position="99"/>
        <end position="239"/>
    </location>
</feature>
<dbReference type="Gene3D" id="3.20.20.80">
    <property type="entry name" value="Glycosidases"/>
    <property type="match status" value="1"/>
</dbReference>
<evidence type="ECO:0000256" key="2">
    <source>
        <dbReference type="ARBA" id="ARBA00023295"/>
    </source>
</evidence>
<gene>
    <name evidence="7" type="ORF">DFR64_1313</name>
</gene>
<dbReference type="PANTHER" id="PTHR12631">
    <property type="entry name" value="ALPHA-L-IDURONIDASE"/>
    <property type="match status" value="1"/>
</dbReference>
<dbReference type="Pfam" id="PF00150">
    <property type="entry name" value="Cellulase"/>
    <property type="match status" value="1"/>
</dbReference>
<dbReference type="EMBL" id="QUMS01000001">
    <property type="protein sequence ID" value="REG11430.1"/>
    <property type="molecule type" value="Genomic_DNA"/>
</dbReference>
<dbReference type="Proteomes" id="UP000256388">
    <property type="component" value="Unassembled WGS sequence"/>
</dbReference>
<evidence type="ECO:0000256" key="1">
    <source>
        <dbReference type="ARBA" id="ARBA00022801"/>
    </source>
</evidence>
<dbReference type="InterPro" id="IPR017853">
    <property type="entry name" value="GH"/>
</dbReference>
<dbReference type="GO" id="GO:0004553">
    <property type="term" value="F:hydrolase activity, hydrolyzing O-glycosyl compounds"/>
    <property type="evidence" value="ECO:0007669"/>
    <property type="project" value="InterPro"/>
</dbReference>
<dbReference type="GO" id="GO:0000272">
    <property type="term" value="P:polysaccharide catabolic process"/>
    <property type="evidence" value="ECO:0007669"/>
    <property type="project" value="InterPro"/>
</dbReference>
<comment type="caution">
    <text evidence="7">The sequence shown here is derived from an EMBL/GenBank/DDBJ whole genome shotgun (WGS) entry which is preliminary data.</text>
</comment>
<evidence type="ECO:0000256" key="3">
    <source>
        <dbReference type="RuleBase" id="RU361153"/>
    </source>
</evidence>
<evidence type="ECO:0000259" key="6">
    <source>
        <dbReference type="Pfam" id="PF00150"/>
    </source>
</evidence>
<name>A0A347ZRT7_9CHLR</name>
<accession>A0A347ZRT7</accession>
<evidence type="ECO:0000313" key="7">
    <source>
        <dbReference type="EMBL" id="REG11430.1"/>
    </source>
</evidence>
<evidence type="ECO:0000256" key="4">
    <source>
        <dbReference type="SAM" id="MobiDB-lite"/>
    </source>
</evidence>
<dbReference type="SUPFAM" id="SSF51445">
    <property type="entry name" value="(Trans)glycosidases"/>
    <property type="match status" value="1"/>
</dbReference>
<dbReference type="AlphaFoldDB" id="A0A347ZRT7"/>
<dbReference type="PROSITE" id="PS51257">
    <property type="entry name" value="PROKAR_LIPOPROTEIN"/>
    <property type="match status" value="1"/>
</dbReference>
<dbReference type="RefSeq" id="WP_116224559.1">
    <property type="nucleotide sequence ID" value="NZ_AP018437.1"/>
</dbReference>
<sequence length="488" mass="54423">MYSKQYVFSYLLVIVLIVACVPSTSTDSLTNITTDTPPNSTSQSPGDITPEIEGDLNSSTLQANNNLSTTQFSPRPLQELPDNHIGVHTEGFDRYSEATEDVMANGFKRLRIQSLTLFGEDEGFGVKTFLLDSIPPEVDEVINNYINNGVMISLDLWLGTGYPINFTEYDTTYKSEEEIDAYLKYVELIVRHFKDRISSYEILNEPGYISTETYANLIKKTVPVIQEIDPEATIIIGSTPGSWENGFPGYGQYQRFELSVDILNNLLESGVVNMVDAISWHPFYDNIPSDPSYQNYPQTVQAIKDLATSQGFSGEYFADEILWRTVAEEGFTCGPPLSHMIAAKYYTRAITEHRGLGLNVTINIFFQSPFLAPIHNTNDILAGAEPTDMALSLLTDEVANIRYYAFNLPNGDKLVALWTNDEAVEDDPGLSTTLTFPQSSVEKATGIDVFSGLEQELIIENENGDLVIPDLLVKDYPIFIRFEGMSNP</sequence>